<evidence type="ECO:0000313" key="2">
    <source>
        <dbReference type="Proteomes" id="UP000031668"/>
    </source>
</evidence>
<reference evidence="1 2" key="1">
    <citation type="journal article" date="2014" name="Genome Biol. Evol.">
        <title>The genome of the myxosporean Thelohanellus kitauei shows adaptations to nutrient acquisition within its fish host.</title>
        <authorList>
            <person name="Yang Y."/>
            <person name="Xiong J."/>
            <person name="Zhou Z."/>
            <person name="Huo F."/>
            <person name="Miao W."/>
            <person name="Ran C."/>
            <person name="Liu Y."/>
            <person name="Zhang J."/>
            <person name="Feng J."/>
            <person name="Wang M."/>
            <person name="Wang M."/>
            <person name="Wang L."/>
            <person name="Yao B."/>
        </authorList>
    </citation>
    <scope>NUCLEOTIDE SEQUENCE [LARGE SCALE GENOMIC DNA]</scope>
    <source>
        <strain evidence="1">Wuqing</strain>
    </source>
</reference>
<name>A0A0C2IN03_THEKT</name>
<protein>
    <submittedName>
        <fullName evidence="1">Uncharacterized protein</fullName>
    </submittedName>
</protein>
<accession>A0A0C2IN03</accession>
<keyword evidence="2" id="KW-1185">Reference proteome</keyword>
<dbReference type="EMBL" id="JWZT01003431">
    <property type="protein sequence ID" value="KII66829.1"/>
    <property type="molecule type" value="Genomic_DNA"/>
</dbReference>
<organism evidence="1 2">
    <name type="scientific">Thelohanellus kitauei</name>
    <name type="common">Myxosporean</name>
    <dbReference type="NCBI Taxonomy" id="669202"/>
    <lineage>
        <taxon>Eukaryota</taxon>
        <taxon>Metazoa</taxon>
        <taxon>Cnidaria</taxon>
        <taxon>Myxozoa</taxon>
        <taxon>Myxosporea</taxon>
        <taxon>Bivalvulida</taxon>
        <taxon>Platysporina</taxon>
        <taxon>Myxobolidae</taxon>
        <taxon>Thelohanellus</taxon>
    </lineage>
</organism>
<gene>
    <name evidence="1" type="ORF">RF11_02428</name>
</gene>
<dbReference type="AlphaFoldDB" id="A0A0C2IN03"/>
<sequence length="110" mass="12370">MSWSGTKLMFFSAKQLVNSTNSFNIKSLYFHAITNKSVFAQIYCLTTNIMQHNCKNLSDDSLHTNAALKKHFGAVSPSLSHFKLKDFKKSHLHGFTCKKTTLSQAGEPEI</sequence>
<evidence type="ECO:0000313" key="1">
    <source>
        <dbReference type="EMBL" id="KII66829.1"/>
    </source>
</evidence>
<comment type="caution">
    <text evidence="1">The sequence shown here is derived from an EMBL/GenBank/DDBJ whole genome shotgun (WGS) entry which is preliminary data.</text>
</comment>
<dbReference type="Proteomes" id="UP000031668">
    <property type="component" value="Unassembled WGS sequence"/>
</dbReference>
<proteinExistence type="predicted"/>